<proteinExistence type="predicted"/>
<evidence type="ECO:0000256" key="1">
    <source>
        <dbReference type="SAM" id="MobiDB-lite"/>
    </source>
</evidence>
<feature type="compositionally biased region" description="Basic and acidic residues" evidence="1">
    <location>
        <begin position="244"/>
        <end position="255"/>
    </location>
</feature>
<dbReference type="Proteomes" id="UP001221757">
    <property type="component" value="Unassembled WGS sequence"/>
</dbReference>
<gene>
    <name evidence="2" type="ORF">B0H17DRAFT_1102969</name>
</gene>
<feature type="compositionally biased region" description="Basic and acidic residues" evidence="1">
    <location>
        <begin position="102"/>
        <end position="114"/>
    </location>
</feature>
<organism evidence="2 3">
    <name type="scientific">Mycena rosella</name>
    <name type="common">Pink bonnet</name>
    <name type="synonym">Agaricus rosellus</name>
    <dbReference type="NCBI Taxonomy" id="1033263"/>
    <lineage>
        <taxon>Eukaryota</taxon>
        <taxon>Fungi</taxon>
        <taxon>Dikarya</taxon>
        <taxon>Basidiomycota</taxon>
        <taxon>Agaricomycotina</taxon>
        <taxon>Agaricomycetes</taxon>
        <taxon>Agaricomycetidae</taxon>
        <taxon>Agaricales</taxon>
        <taxon>Marasmiineae</taxon>
        <taxon>Mycenaceae</taxon>
        <taxon>Mycena</taxon>
    </lineage>
</organism>
<feature type="region of interest" description="Disordered" evidence="1">
    <location>
        <begin position="56"/>
        <end position="126"/>
    </location>
</feature>
<name>A0AAD7CH80_MYCRO</name>
<reference evidence="2" key="1">
    <citation type="submission" date="2023-03" db="EMBL/GenBank/DDBJ databases">
        <title>Massive genome expansion in bonnet fungi (Mycena s.s.) driven by repeated elements and novel gene families across ecological guilds.</title>
        <authorList>
            <consortium name="Lawrence Berkeley National Laboratory"/>
            <person name="Harder C.B."/>
            <person name="Miyauchi S."/>
            <person name="Viragh M."/>
            <person name="Kuo A."/>
            <person name="Thoen E."/>
            <person name="Andreopoulos B."/>
            <person name="Lu D."/>
            <person name="Skrede I."/>
            <person name="Drula E."/>
            <person name="Henrissat B."/>
            <person name="Morin E."/>
            <person name="Kohler A."/>
            <person name="Barry K."/>
            <person name="LaButti K."/>
            <person name="Morin E."/>
            <person name="Salamov A."/>
            <person name="Lipzen A."/>
            <person name="Mereny Z."/>
            <person name="Hegedus B."/>
            <person name="Baldrian P."/>
            <person name="Stursova M."/>
            <person name="Weitz H."/>
            <person name="Taylor A."/>
            <person name="Grigoriev I.V."/>
            <person name="Nagy L.G."/>
            <person name="Martin F."/>
            <person name="Kauserud H."/>
        </authorList>
    </citation>
    <scope>NUCLEOTIDE SEQUENCE</scope>
    <source>
        <strain evidence="2">CBHHK067</strain>
    </source>
</reference>
<dbReference type="AlphaFoldDB" id="A0AAD7CH80"/>
<protein>
    <submittedName>
        <fullName evidence="2">Uncharacterized protein</fullName>
    </submittedName>
</protein>
<dbReference type="EMBL" id="JARKIE010000376">
    <property type="protein sequence ID" value="KAJ7648554.1"/>
    <property type="molecule type" value="Genomic_DNA"/>
</dbReference>
<feature type="compositionally biased region" description="Gly residues" evidence="1">
    <location>
        <begin position="115"/>
        <end position="124"/>
    </location>
</feature>
<keyword evidence="3" id="KW-1185">Reference proteome</keyword>
<accession>A0AAD7CH80</accession>
<sequence length="255" mass="28360">MTPWRWKNLGGPRAAAAVVPKTEEREVEPYEQDYDAKGHFGRHRLRHVVRVHEYDDREKGSGGAGGRLHRGVVGHGSRGAGIVRHRTRGGSSRDGGDDGGEEGQKGMKMKEKHGGLGVVDGGRGPPVETTERVINEYGLHGVGREGYSRNMDAGDYITTYWAVRRLNASNKIQTGSRSKYRASSVGPSWRGQCPNALLLVSRVFSSMPMYFRVISGIRQALHESEEGTAEGMQRAYKPGPQFQWKERNRTEMDVR</sequence>
<feature type="region of interest" description="Disordered" evidence="1">
    <location>
        <begin position="225"/>
        <end position="255"/>
    </location>
</feature>
<comment type="caution">
    <text evidence="2">The sequence shown here is derived from an EMBL/GenBank/DDBJ whole genome shotgun (WGS) entry which is preliminary data.</text>
</comment>
<evidence type="ECO:0000313" key="3">
    <source>
        <dbReference type="Proteomes" id="UP001221757"/>
    </source>
</evidence>
<evidence type="ECO:0000313" key="2">
    <source>
        <dbReference type="EMBL" id="KAJ7648554.1"/>
    </source>
</evidence>